<keyword evidence="1" id="KW-0472">Membrane</keyword>
<feature type="transmembrane region" description="Helical" evidence="1">
    <location>
        <begin position="55"/>
        <end position="73"/>
    </location>
</feature>
<reference evidence="2 3" key="1">
    <citation type="submission" date="2019-10" db="EMBL/GenBank/DDBJ databases">
        <title>Corynebacterium sp novel species isolated from the respiratory tract of Marmot.</title>
        <authorList>
            <person name="Zhang G."/>
        </authorList>
    </citation>
    <scope>NUCLEOTIDE SEQUENCE [LARGE SCALE GENOMIC DNA]</scope>
    <source>
        <strain evidence="2 3">336</strain>
    </source>
</reference>
<keyword evidence="1" id="KW-1133">Transmembrane helix</keyword>
<name>A0ABQ6VFJ9_9CORY</name>
<dbReference type="EMBL" id="WBZJ01000001">
    <property type="protein sequence ID" value="KAB3523185.1"/>
    <property type="molecule type" value="Genomic_DNA"/>
</dbReference>
<evidence type="ECO:0000313" key="3">
    <source>
        <dbReference type="Proteomes" id="UP000436181"/>
    </source>
</evidence>
<protein>
    <submittedName>
        <fullName evidence="2">Uncharacterized protein</fullName>
    </submittedName>
</protein>
<keyword evidence="1" id="KW-0812">Transmembrane</keyword>
<dbReference type="Proteomes" id="UP000436181">
    <property type="component" value="Unassembled WGS sequence"/>
</dbReference>
<sequence length="74" mass="7961">MRFLARLVAGGLVVFAVVLYLIANPAWVAHAIGAAVALLAIGIDGLSRRQGRASWVWNLLAVVAFVGVYWAVWL</sequence>
<feature type="transmembrane region" description="Helical" evidence="1">
    <location>
        <begin position="29"/>
        <end position="46"/>
    </location>
</feature>
<keyword evidence="3" id="KW-1185">Reference proteome</keyword>
<evidence type="ECO:0000313" key="2">
    <source>
        <dbReference type="EMBL" id="KAB3523185.1"/>
    </source>
</evidence>
<feature type="transmembrane region" description="Helical" evidence="1">
    <location>
        <begin position="7"/>
        <end position="23"/>
    </location>
</feature>
<gene>
    <name evidence="2" type="ORF">F8377_03310</name>
</gene>
<evidence type="ECO:0000256" key="1">
    <source>
        <dbReference type="SAM" id="Phobius"/>
    </source>
</evidence>
<comment type="caution">
    <text evidence="2">The sequence shown here is derived from an EMBL/GenBank/DDBJ whole genome shotgun (WGS) entry which is preliminary data.</text>
</comment>
<dbReference type="RefSeq" id="WP_151841837.1">
    <property type="nucleotide sequence ID" value="NZ_CP061033.1"/>
</dbReference>
<proteinExistence type="predicted"/>
<accession>A0ABQ6VFJ9</accession>
<organism evidence="2 3">
    <name type="scientific">Corynebacterium zhongnanshanii</name>
    <dbReference type="NCBI Taxonomy" id="2768834"/>
    <lineage>
        <taxon>Bacteria</taxon>
        <taxon>Bacillati</taxon>
        <taxon>Actinomycetota</taxon>
        <taxon>Actinomycetes</taxon>
        <taxon>Mycobacteriales</taxon>
        <taxon>Corynebacteriaceae</taxon>
        <taxon>Corynebacterium</taxon>
    </lineage>
</organism>